<evidence type="ECO:0000256" key="1">
    <source>
        <dbReference type="ARBA" id="ARBA00023122"/>
    </source>
</evidence>
<sequence length="151" mass="16542">MKASRIMTINVTCITPETPLPRAQALMKQLRVRHLPVVTQGVLCGILSDRDLLSRGSLLEGTFVLPDISTSQAMTLRPITCRAGTPVSQLAALMLEHRIDSLPIVNAFNELVGLVTSTDLMSLLLEPEQLSNEPPFRFQMCTADERMAPSA</sequence>
<keyword evidence="1 2" id="KW-0129">CBS domain</keyword>
<dbReference type="SMART" id="SM00116">
    <property type="entry name" value="CBS"/>
    <property type="match status" value="2"/>
</dbReference>
<gene>
    <name evidence="4" type="ORF">SYV04_28520</name>
</gene>
<dbReference type="PROSITE" id="PS51371">
    <property type="entry name" value="CBS"/>
    <property type="match status" value="2"/>
</dbReference>
<accession>A0ABU5HA81</accession>
<proteinExistence type="predicted"/>
<dbReference type="InterPro" id="IPR000644">
    <property type="entry name" value="CBS_dom"/>
</dbReference>
<evidence type="ECO:0000313" key="4">
    <source>
        <dbReference type="EMBL" id="MDY7230375.1"/>
    </source>
</evidence>
<dbReference type="Pfam" id="PF00571">
    <property type="entry name" value="CBS"/>
    <property type="match status" value="2"/>
</dbReference>
<dbReference type="Proteomes" id="UP001291309">
    <property type="component" value="Unassembled WGS sequence"/>
</dbReference>
<dbReference type="InterPro" id="IPR046342">
    <property type="entry name" value="CBS_dom_sf"/>
</dbReference>
<feature type="domain" description="CBS" evidence="3">
    <location>
        <begin position="7"/>
        <end position="68"/>
    </location>
</feature>
<dbReference type="PANTHER" id="PTHR43080:SF2">
    <property type="entry name" value="CBS DOMAIN-CONTAINING PROTEIN"/>
    <property type="match status" value="1"/>
</dbReference>
<dbReference type="EMBL" id="JAXIVS010000011">
    <property type="protein sequence ID" value="MDY7230375.1"/>
    <property type="molecule type" value="Genomic_DNA"/>
</dbReference>
<organism evidence="4 5">
    <name type="scientific">Hyalangium rubrum</name>
    <dbReference type="NCBI Taxonomy" id="3103134"/>
    <lineage>
        <taxon>Bacteria</taxon>
        <taxon>Pseudomonadati</taxon>
        <taxon>Myxococcota</taxon>
        <taxon>Myxococcia</taxon>
        <taxon>Myxococcales</taxon>
        <taxon>Cystobacterineae</taxon>
        <taxon>Archangiaceae</taxon>
        <taxon>Hyalangium</taxon>
    </lineage>
</organism>
<dbReference type="RefSeq" id="WP_321549100.1">
    <property type="nucleotide sequence ID" value="NZ_JAXIVS010000011.1"/>
</dbReference>
<name>A0ABU5HA81_9BACT</name>
<keyword evidence="5" id="KW-1185">Reference proteome</keyword>
<dbReference type="Gene3D" id="3.10.580.10">
    <property type="entry name" value="CBS-domain"/>
    <property type="match status" value="1"/>
</dbReference>
<protein>
    <submittedName>
        <fullName evidence="4">CBS domain-containing protein</fullName>
    </submittedName>
</protein>
<evidence type="ECO:0000259" key="3">
    <source>
        <dbReference type="PROSITE" id="PS51371"/>
    </source>
</evidence>
<reference evidence="4 5" key="1">
    <citation type="submission" date="2023-12" db="EMBL/GenBank/DDBJ databases">
        <title>the genome sequence of Hyalangium sp. s54d21.</title>
        <authorList>
            <person name="Zhang X."/>
        </authorList>
    </citation>
    <scope>NUCLEOTIDE SEQUENCE [LARGE SCALE GENOMIC DNA]</scope>
    <source>
        <strain evidence="5">s54d21</strain>
    </source>
</reference>
<feature type="domain" description="CBS" evidence="3">
    <location>
        <begin position="74"/>
        <end position="130"/>
    </location>
</feature>
<evidence type="ECO:0000313" key="5">
    <source>
        <dbReference type="Proteomes" id="UP001291309"/>
    </source>
</evidence>
<evidence type="ECO:0000256" key="2">
    <source>
        <dbReference type="PROSITE-ProRule" id="PRU00703"/>
    </source>
</evidence>
<dbReference type="SUPFAM" id="SSF54631">
    <property type="entry name" value="CBS-domain pair"/>
    <property type="match status" value="1"/>
</dbReference>
<comment type="caution">
    <text evidence="4">The sequence shown here is derived from an EMBL/GenBank/DDBJ whole genome shotgun (WGS) entry which is preliminary data.</text>
</comment>
<dbReference type="InterPro" id="IPR051257">
    <property type="entry name" value="Diverse_CBS-Domain"/>
</dbReference>
<dbReference type="PANTHER" id="PTHR43080">
    <property type="entry name" value="CBS DOMAIN-CONTAINING PROTEIN CBSX3, MITOCHONDRIAL"/>
    <property type="match status" value="1"/>
</dbReference>